<dbReference type="EMBL" id="SRLO01003250">
    <property type="protein sequence ID" value="TNN31670.1"/>
    <property type="molecule type" value="Genomic_DNA"/>
</dbReference>
<evidence type="ECO:0000313" key="2">
    <source>
        <dbReference type="EMBL" id="TNN31670.1"/>
    </source>
</evidence>
<evidence type="ECO:0000313" key="3">
    <source>
        <dbReference type="Proteomes" id="UP000314294"/>
    </source>
</evidence>
<name>A0A4Z2ESR2_9TELE</name>
<accession>A0A4Z2ESR2</accession>
<organism evidence="2 3">
    <name type="scientific">Liparis tanakae</name>
    <name type="common">Tanaka's snailfish</name>
    <dbReference type="NCBI Taxonomy" id="230148"/>
    <lineage>
        <taxon>Eukaryota</taxon>
        <taxon>Metazoa</taxon>
        <taxon>Chordata</taxon>
        <taxon>Craniata</taxon>
        <taxon>Vertebrata</taxon>
        <taxon>Euteleostomi</taxon>
        <taxon>Actinopterygii</taxon>
        <taxon>Neopterygii</taxon>
        <taxon>Teleostei</taxon>
        <taxon>Neoteleostei</taxon>
        <taxon>Acanthomorphata</taxon>
        <taxon>Eupercaria</taxon>
        <taxon>Perciformes</taxon>
        <taxon>Cottioidei</taxon>
        <taxon>Cottales</taxon>
        <taxon>Liparidae</taxon>
        <taxon>Liparis</taxon>
    </lineage>
</organism>
<dbReference type="AlphaFoldDB" id="A0A4Z2ESR2"/>
<protein>
    <submittedName>
        <fullName evidence="2">Uncharacterized protein</fullName>
    </submittedName>
</protein>
<gene>
    <name evidence="2" type="ORF">EYF80_058172</name>
</gene>
<comment type="caution">
    <text evidence="2">The sequence shown here is derived from an EMBL/GenBank/DDBJ whole genome shotgun (WGS) entry which is preliminary data.</text>
</comment>
<feature type="region of interest" description="Disordered" evidence="1">
    <location>
        <begin position="1"/>
        <end position="23"/>
    </location>
</feature>
<proteinExistence type="predicted"/>
<reference evidence="2 3" key="1">
    <citation type="submission" date="2019-03" db="EMBL/GenBank/DDBJ databases">
        <title>First draft genome of Liparis tanakae, snailfish: a comprehensive survey of snailfish specific genes.</title>
        <authorList>
            <person name="Kim W."/>
            <person name="Song I."/>
            <person name="Jeong J.-H."/>
            <person name="Kim D."/>
            <person name="Kim S."/>
            <person name="Ryu S."/>
            <person name="Song J.Y."/>
            <person name="Lee S.K."/>
        </authorList>
    </citation>
    <scope>NUCLEOTIDE SEQUENCE [LARGE SCALE GENOMIC DNA]</scope>
    <source>
        <tissue evidence="2">Muscle</tissue>
    </source>
</reference>
<dbReference type="Proteomes" id="UP000314294">
    <property type="component" value="Unassembled WGS sequence"/>
</dbReference>
<keyword evidence="3" id="KW-1185">Reference proteome</keyword>
<sequence>MTADCGTGSCDLGTPARTSTPPAGLRHWPFKKKHFDRRCHKSSFSACRFIFGEDDEAREDEVIIFGAPYLERRIWSAVETPYPSLVSTCRPLWLRPRGRPALWSV</sequence>
<evidence type="ECO:0000256" key="1">
    <source>
        <dbReference type="SAM" id="MobiDB-lite"/>
    </source>
</evidence>